<keyword evidence="2" id="KW-1185">Reference proteome</keyword>
<dbReference type="EMBL" id="JAWXYG010000007">
    <property type="protein sequence ID" value="KAK4268222.1"/>
    <property type="molecule type" value="Genomic_DNA"/>
</dbReference>
<proteinExistence type="predicted"/>
<evidence type="ECO:0000313" key="2">
    <source>
        <dbReference type="Proteomes" id="UP001293593"/>
    </source>
</evidence>
<protein>
    <submittedName>
        <fullName evidence="1">Uncharacterized protein</fullName>
    </submittedName>
</protein>
<evidence type="ECO:0000313" key="1">
    <source>
        <dbReference type="EMBL" id="KAK4268222.1"/>
    </source>
</evidence>
<gene>
    <name evidence="1" type="ORF">QN277_024908</name>
</gene>
<dbReference type="AlphaFoldDB" id="A0AAE1MHU4"/>
<name>A0AAE1MHU4_9FABA</name>
<comment type="caution">
    <text evidence="1">The sequence shown here is derived from an EMBL/GenBank/DDBJ whole genome shotgun (WGS) entry which is preliminary data.</text>
</comment>
<dbReference type="Proteomes" id="UP001293593">
    <property type="component" value="Unassembled WGS sequence"/>
</dbReference>
<sequence length="91" mass="10019">MSKCEDRMSEFDAASVELLVASEVGGDASVESDEPNVIEVGNKAVDDEDMPITNLCHNATQPPSKWKRYLTGMSSMCISKFPAKWSEYSII</sequence>
<reference evidence="1" key="1">
    <citation type="submission" date="2023-10" db="EMBL/GenBank/DDBJ databases">
        <title>Chromosome-level genome of the transformable northern wattle, Acacia crassicarpa.</title>
        <authorList>
            <person name="Massaro I."/>
            <person name="Sinha N.R."/>
            <person name="Poethig S."/>
            <person name="Leichty A.R."/>
        </authorList>
    </citation>
    <scope>NUCLEOTIDE SEQUENCE</scope>
    <source>
        <strain evidence="1">Acra3RX</strain>
        <tissue evidence="1">Leaf</tissue>
    </source>
</reference>
<organism evidence="1 2">
    <name type="scientific">Acacia crassicarpa</name>
    <name type="common">northern wattle</name>
    <dbReference type="NCBI Taxonomy" id="499986"/>
    <lineage>
        <taxon>Eukaryota</taxon>
        <taxon>Viridiplantae</taxon>
        <taxon>Streptophyta</taxon>
        <taxon>Embryophyta</taxon>
        <taxon>Tracheophyta</taxon>
        <taxon>Spermatophyta</taxon>
        <taxon>Magnoliopsida</taxon>
        <taxon>eudicotyledons</taxon>
        <taxon>Gunneridae</taxon>
        <taxon>Pentapetalae</taxon>
        <taxon>rosids</taxon>
        <taxon>fabids</taxon>
        <taxon>Fabales</taxon>
        <taxon>Fabaceae</taxon>
        <taxon>Caesalpinioideae</taxon>
        <taxon>mimosoid clade</taxon>
        <taxon>Acacieae</taxon>
        <taxon>Acacia</taxon>
    </lineage>
</organism>
<accession>A0AAE1MHU4</accession>